<evidence type="ECO:0000313" key="4">
    <source>
        <dbReference type="Proteomes" id="UP000693981"/>
    </source>
</evidence>
<name>A0A8T1VND6_9STRA</name>
<feature type="region of interest" description="Disordered" evidence="1">
    <location>
        <begin position="33"/>
        <end position="58"/>
    </location>
</feature>
<feature type="signal peptide" evidence="2">
    <location>
        <begin position="1"/>
        <end position="24"/>
    </location>
</feature>
<comment type="caution">
    <text evidence="3">The sequence shown here is derived from an EMBL/GenBank/DDBJ whole genome shotgun (WGS) entry which is preliminary data.</text>
</comment>
<evidence type="ECO:0000313" key="3">
    <source>
        <dbReference type="EMBL" id="KAG7381573.1"/>
    </source>
</evidence>
<feature type="region of interest" description="Disordered" evidence="1">
    <location>
        <begin position="245"/>
        <end position="337"/>
    </location>
</feature>
<evidence type="ECO:0000256" key="2">
    <source>
        <dbReference type="SAM" id="SignalP"/>
    </source>
</evidence>
<evidence type="ECO:0000256" key="1">
    <source>
        <dbReference type="SAM" id="MobiDB-lite"/>
    </source>
</evidence>
<gene>
    <name evidence="3" type="ORF">PHYBOEH_010869</name>
</gene>
<sequence length="337" mass="35608">MKLLTFALAAASAFNLLAPTSVEAHSWLVKPVSRDTGPRTTDGTIGCPKTTPGSSTPFSPGETINVRYWRNNHLGGFIRWALSPAGSETASDFDDNVFFYTCRESGPDCVPADGSTSRYAGDSSGDHTISCGDTITLPDWLDEGDYVLQWTWFGVGSSYGNIGWAEPQFVSCADITLTAAGSGSKPTCPTFVGGDRVTKNEDLGNGECFYFYTNSIESTQYKGSNDDYEQYYVFGKPSYVEDCSGSTAGTGNSTSTPVTENPSTAAPSSSTGSSEADTPTATPNETKYPTNAPQTSSIASSVAGEASDSASENEGGEFPAGTVRPGDCKTKKRSRWT</sequence>
<dbReference type="OrthoDB" id="119923at2759"/>
<reference evidence="3" key="1">
    <citation type="submission" date="2021-02" db="EMBL/GenBank/DDBJ databases">
        <authorList>
            <person name="Palmer J.M."/>
        </authorList>
    </citation>
    <scope>NUCLEOTIDE SEQUENCE</scope>
    <source>
        <strain evidence="3">SCRP23</strain>
    </source>
</reference>
<feature type="chain" id="PRO_5035788438" description="Chitin-binding type-4 domain-containing protein" evidence="2">
    <location>
        <begin position="25"/>
        <end position="337"/>
    </location>
</feature>
<protein>
    <recommendedName>
        <fullName evidence="5">Chitin-binding type-4 domain-containing protein</fullName>
    </recommendedName>
</protein>
<feature type="compositionally biased region" description="Low complexity" evidence="1">
    <location>
        <begin position="245"/>
        <end position="279"/>
    </location>
</feature>
<keyword evidence="4" id="KW-1185">Reference proteome</keyword>
<dbReference type="Proteomes" id="UP000693981">
    <property type="component" value="Unassembled WGS sequence"/>
</dbReference>
<evidence type="ECO:0008006" key="5">
    <source>
        <dbReference type="Google" id="ProtNLM"/>
    </source>
</evidence>
<accession>A0A8T1VND6</accession>
<proteinExistence type="predicted"/>
<feature type="compositionally biased region" description="Polar residues" evidence="1">
    <location>
        <begin position="280"/>
        <end position="300"/>
    </location>
</feature>
<organism evidence="3 4">
    <name type="scientific">Phytophthora boehmeriae</name>
    <dbReference type="NCBI Taxonomy" id="109152"/>
    <lineage>
        <taxon>Eukaryota</taxon>
        <taxon>Sar</taxon>
        <taxon>Stramenopiles</taxon>
        <taxon>Oomycota</taxon>
        <taxon>Peronosporomycetes</taxon>
        <taxon>Peronosporales</taxon>
        <taxon>Peronosporaceae</taxon>
        <taxon>Phytophthora</taxon>
    </lineage>
</organism>
<keyword evidence="2" id="KW-0732">Signal</keyword>
<dbReference type="AlphaFoldDB" id="A0A8T1VND6"/>
<dbReference type="EMBL" id="JAGDFL010000772">
    <property type="protein sequence ID" value="KAG7381573.1"/>
    <property type="molecule type" value="Genomic_DNA"/>
</dbReference>